<dbReference type="Gene3D" id="1.10.630.10">
    <property type="entry name" value="Cytochrome P450"/>
    <property type="match status" value="1"/>
</dbReference>
<name>A0AA90H4R8_9ACTN</name>
<dbReference type="PRINTS" id="PR00385">
    <property type="entry name" value="P450"/>
</dbReference>
<dbReference type="InterPro" id="IPR002397">
    <property type="entry name" value="Cyt_P450_B"/>
</dbReference>
<dbReference type="PRINTS" id="PR00359">
    <property type="entry name" value="BP450"/>
</dbReference>
<dbReference type="RefSeq" id="WP_271316089.1">
    <property type="nucleotide sequence ID" value="NZ_JABXJJ020000021.1"/>
</dbReference>
<comment type="similarity">
    <text evidence="1 7">Belongs to the cytochrome P450 family.</text>
</comment>
<comment type="caution">
    <text evidence="8">The sequence shown here is derived from an EMBL/GenBank/DDBJ whole genome shotgun (WGS) entry which is preliminary data.</text>
</comment>
<dbReference type="CDD" id="cd11029">
    <property type="entry name" value="CYP107-like"/>
    <property type="match status" value="1"/>
</dbReference>
<keyword evidence="4 7" id="KW-0560">Oxidoreductase</keyword>
<evidence type="ECO:0000256" key="1">
    <source>
        <dbReference type="ARBA" id="ARBA00010617"/>
    </source>
</evidence>
<evidence type="ECO:0000256" key="2">
    <source>
        <dbReference type="ARBA" id="ARBA00022617"/>
    </source>
</evidence>
<keyword evidence="2 7" id="KW-0349">Heme</keyword>
<sequence length="405" mass="44576">MMDLDHPLMVLDPTSADPYGEARRLREMGRCVPVELPQAVTAWITTDDATTREALSSRRFAKDPKHWRAFRDGEIQHDWPLMALAVGQTMLNKDGSDHARLRNPVSHAFNRRPTQSYAPRIEQITQELLDRLADEPAGAVVDIKSRYALPIPMGVICELLGIDDLAMREEFGKHTGILLLSTATPEQAGRAHAGVLTLLDELVAVKEKQPADDLTTRLLQTHLDGQLNRTELIDSLMLLVVAGHDTTVNLVTNAIKALLTHPEQLALVREGRYSWDQVIQETLRHDPPVQRVFFRFALADTPLGGVTVKAGDPVIIGLANAGRDESLFTDAGSFDITREHPVTGLAFGHGAHYCLGVALARLEVATALPALFDRFPDLALATEDHPRLASQAMNGLCALPVRLRP</sequence>
<accession>A0AA90H4R8</accession>
<dbReference type="InterPro" id="IPR017972">
    <property type="entry name" value="Cyt_P450_CS"/>
</dbReference>
<dbReference type="EMBL" id="JABXJJ020000021">
    <property type="protein sequence ID" value="MDI5971221.1"/>
    <property type="molecule type" value="Genomic_DNA"/>
</dbReference>
<dbReference type="GO" id="GO:0005506">
    <property type="term" value="F:iron ion binding"/>
    <property type="evidence" value="ECO:0007669"/>
    <property type="project" value="InterPro"/>
</dbReference>
<organism evidence="8">
    <name type="scientific">Streptantibioticus silvisoli</name>
    <dbReference type="NCBI Taxonomy" id="2705255"/>
    <lineage>
        <taxon>Bacteria</taxon>
        <taxon>Bacillati</taxon>
        <taxon>Actinomycetota</taxon>
        <taxon>Actinomycetes</taxon>
        <taxon>Kitasatosporales</taxon>
        <taxon>Streptomycetaceae</taxon>
        <taxon>Streptantibioticus</taxon>
    </lineage>
</organism>
<evidence type="ECO:0000256" key="6">
    <source>
        <dbReference type="ARBA" id="ARBA00023033"/>
    </source>
</evidence>
<dbReference type="GO" id="GO:0004497">
    <property type="term" value="F:monooxygenase activity"/>
    <property type="evidence" value="ECO:0007669"/>
    <property type="project" value="UniProtKB-KW"/>
</dbReference>
<keyword evidence="5 7" id="KW-0408">Iron</keyword>
<evidence type="ECO:0000256" key="3">
    <source>
        <dbReference type="ARBA" id="ARBA00022723"/>
    </source>
</evidence>
<protein>
    <submittedName>
        <fullName evidence="8">Cytochrome P450</fullName>
    </submittedName>
</protein>
<dbReference type="PROSITE" id="PS00086">
    <property type="entry name" value="CYTOCHROME_P450"/>
    <property type="match status" value="1"/>
</dbReference>
<reference evidence="8" key="1">
    <citation type="submission" date="2023-05" db="EMBL/GenBank/DDBJ databases">
        <title>Streptantibioticus silvisoli sp. nov., acidotolerant actinomycetes 1 from pine litter.</title>
        <authorList>
            <person name="Swiecimska M."/>
            <person name="Golinska P."/>
            <person name="Sangal V."/>
            <person name="Wachnowicz B."/>
            <person name="Goodfellow M."/>
        </authorList>
    </citation>
    <scope>NUCLEOTIDE SEQUENCE</scope>
    <source>
        <strain evidence="8">SL13</strain>
    </source>
</reference>
<dbReference type="SUPFAM" id="SSF48264">
    <property type="entry name" value="Cytochrome P450"/>
    <property type="match status" value="1"/>
</dbReference>
<dbReference type="FunFam" id="1.10.630.10:FF:000018">
    <property type="entry name" value="Cytochrome P450 monooxygenase"/>
    <property type="match status" value="1"/>
</dbReference>
<dbReference type="AlphaFoldDB" id="A0AA90H4R8"/>
<dbReference type="PANTHER" id="PTHR46696:SF1">
    <property type="entry name" value="CYTOCHROME P450 YJIB-RELATED"/>
    <property type="match status" value="1"/>
</dbReference>
<proteinExistence type="inferred from homology"/>
<dbReference type="InterPro" id="IPR036396">
    <property type="entry name" value="Cyt_P450_sf"/>
</dbReference>
<dbReference type="PANTHER" id="PTHR46696">
    <property type="entry name" value="P450, PUTATIVE (EUROFUNG)-RELATED"/>
    <property type="match status" value="1"/>
</dbReference>
<evidence type="ECO:0000256" key="4">
    <source>
        <dbReference type="ARBA" id="ARBA00023002"/>
    </source>
</evidence>
<dbReference type="GO" id="GO:0016705">
    <property type="term" value="F:oxidoreductase activity, acting on paired donors, with incorporation or reduction of molecular oxygen"/>
    <property type="evidence" value="ECO:0007669"/>
    <property type="project" value="InterPro"/>
</dbReference>
<dbReference type="InterPro" id="IPR001128">
    <property type="entry name" value="Cyt_P450"/>
</dbReference>
<dbReference type="GO" id="GO:0020037">
    <property type="term" value="F:heme binding"/>
    <property type="evidence" value="ECO:0007669"/>
    <property type="project" value="InterPro"/>
</dbReference>
<keyword evidence="6 7" id="KW-0503">Monooxygenase</keyword>
<keyword evidence="3 7" id="KW-0479">Metal-binding</keyword>
<dbReference type="Pfam" id="PF00067">
    <property type="entry name" value="p450"/>
    <property type="match status" value="1"/>
</dbReference>
<gene>
    <name evidence="8" type="ORF">POF50_018040</name>
</gene>
<evidence type="ECO:0000256" key="7">
    <source>
        <dbReference type="RuleBase" id="RU000461"/>
    </source>
</evidence>
<evidence type="ECO:0000256" key="5">
    <source>
        <dbReference type="ARBA" id="ARBA00023004"/>
    </source>
</evidence>
<evidence type="ECO:0000313" key="8">
    <source>
        <dbReference type="EMBL" id="MDI5971221.1"/>
    </source>
</evidence>